<keyword evidence="2" id="KW-1185">Reference proteome</keyword>
<organism evidence="1 2">
    <name type="scientific">Sulfurifustis variabilis</name>
    <dbReference type="NCBI Taxonomy" id="1675686"/>
    <lineage>
        <taxon>Bacteria</taxon>
        <taxon>Pseudomonadati</taxon>
        <taxon>Pseudomonadota</taxon>
        <taxon>Gammaproteobacteria</taxon>
        <taxon>Acidiferrobacterales</taxon>
        <taxon>Acidiferrobacteraceae</taxon>
        <taxon>Sulfurifustis</taxon>
    </lineage>
</organism>
<dbReference type="PROSITE" id="PS51257">
    <property type="entry name" value="PROKAR_LIPOPROTEIN"/>
    <property type="match status" value="1"/>
</dbReference>
<evidence type="ECO:0008006" key="3">
    <source>
        <dbReference type="Google" id="ProtNLM"/>
    </source>
</evidence>
<dbReference type="Proteomes" id="UP000218899">
    <property type="component" value="Chromosome"/>
</dbReference>
<reference evidence="1 2" key="1">
    <citation type="submission" date="2015-08" db="EMBL/GenBank/DDBJ databases">
        <title>Complete genome sequence of Sulfurifustis variabilis.</title>
        <authorList>
            <person name="Miura A."/>
            <person name="Kojima H."/>
            <person name="Fukui M."/>
        </authorList>
    </citation>
    <scope>NUCLEOTIDE SEQUENCE [LARGE SCALE GENOMIC DNA]</scope>
    <source>
        <strain evidence="2">skN76</strain>
    </source>
</reference>
<dbReference type="InterPro" id="IPR021342">
    <property type="entry name" value="DUF2959"/>
</dbReference>
<sequence length="212" mass="23300">MTLRSASYAGALWCAFLVFAGCATGPAERRERVVSSLAETQKEITDTRAQLERTMASLITLMNAPPDELRRSYEQYAGDVEAMRDHVGAMEAHGEAMRERSRRYLAGWRQAEIEDPELRNISTERREEVAARLQRVDVSLQEARAALGPLQRELEDIRSAVGNDLTSAGVSAVAGSEVARSAMDHGAAVARLMDRAIADFDQLVARLGPANR</sequence>
<name>A0A1B4V1P2_9GAMM</name>
<dbReference type="AlphaFoldDB" id="A0A1B4V1P2"/>
<gene>
    <name evidence="1" type="ORF">SVA_0829</name>
</gene>
<accession>A0A1B4V1P2</accession>
<dbReference type="KEGG" id="sva:SVA_0829"/>
<protein>
    <recommendedName>
        <fullName evidence="3">DUF2959 family protein</fullName>
    </recommendedName>
</protein>
<proteinExistence type="predicted"/>
<evidence type="ECO:0000313" key="2">
    <source>
        <dbReference type="Proteomes" id="UP000218899"/>
    </source>
</evidence>
<dbReference type="Pfam" id="PF11172">
    <property type="entry name" value="DUF2959"/>
    <property type="match status" value="1"/>
</dbReference>
<dbReference type="EMBL" id="AP014936">
    <property type="protein sequence ID" value="BAU47408.1"/>
    <property type="molecule type" value="Genomic_DNA"/>
</dbReference>
<evidence type="ECO:0000313" key="1">
    <source>
        <dbReference type="EMBL" id="BAU47408.1"/>
    </source>
</evidence>
<dbReference type="RefSeq" id="WP_096459173.1">
    <property type="nucleotide sequence ID" value="NZ_AP014936.1"/>
</dbReference>